<reference evidence="1 2" key="1">
    <citation type="submission" date="2019-03" db="EMBL/GenBank/DDBJ databases">
        <title>Genomic Encyclopedia of Type Strains, Phase IV (KMG-IV): sequencing the most valuable type-strain genomes for metagenomic binning, comparative biology and taxonomic classification.</title>
        <authorList>
            <person name="Goeker M."/>
        </authorList>
    </citation>
    <scope>NUCLEOTIDE SEQUENCE [LARGE SCALE GENOMIC DNA]</scope>
    <source>
        <strain evidence="1 2">DSM 4868</strain>
    </source>
</reference>
<dbReference type="OrthoDB" id="1522627at2"/>
<dbReference type="InterPro" id="IPR029045">
    <property type="entry name" value="ClpP/crotonase-like_dom_sf"/>
</dbReference>
<dbReference type="Proteomes" id="UP000295142">
    <property type="component" value="Unassembled WGS sequence"/>
</dbReference>
<dbReference type="PANTHER" id="PTHR37549:SF1">
    <property type="entry name" value="LIPOPROTEIN LPRI"/>
    <property type="match status" value="1"/>
</dbReference>
<gene>
    <name evidence="1" type="ORF">EV655_101224</name>
</gene>
<dbReference type="AlphaFoldDB" id="A0A4R2KNC3"/>
<accession>A0A4R2KNC3</accession>
<keyword evidence="2" id="KW-1185">Reference proteome</keyword>
<sequence length="380" mass="41075">MFRFTISYTIVALGFILFSAVGALSADIELIRGGPADRSFIVVSGEILPGDDEKFHDAAGNLETATVILESPGGNVEAGLSIAAETRMRKFSTLVTGNGGCFSICAVVWVSGTGRAMTTDAKIGVHAAYSPQAIDGLGPLMLESGMANADIGAFLNSIGLSRKAIRYFTAAGPGEINPVTPEIAQVLDIDVALITANAVITPAQRPTPRRIAHQAARISAFGNLCAGLFDLDPGSLHKRAIQVLENGHDLFGGEIFVESLPLISDAEKRRLSEIGTMSYCLETEYTLRDEGFTTEVAGPSFDCRKAVSLTEYTICSSRDLWALDRATAHLYFLLRASYDRQNRAILLKSQRAWIVERDNCGRDISCLYTRYLDRIADFGF</sequence>
<dbReference type="Pfam" id="PF00574">
    <property type="entry name" value="CLP_protease"/>
    <property type="match status" value="1"/>
</dbReference>
<organism evidence="1 2">
    <name type="scientific">Rhodovulum euryhalinum</name>
    <dbReference type="NCBI Taxonomy" id="35805"/>
    <lineage>
        <taxon>Bacteria</taxon>
        <taxon>Pseudomonadati</taxon>
        <taxon>Pseudomonadota</taxon>
        <taxon>Alphaproteobacteria</taxon>
        <taxon>Rhodobacterales</taxon>
        <taxon>Paracoccaceae</taxon>
        <taxon>Rhodovulum</taxon>
    </lineage>
</organism>
<comment type="caution">
    <text evidence="1">The sequence shown here is derived from an EMBL/GenBank/DDBJ whole genome shotgun (WGS) entry which is preliminary data.</text>
</comment>
<proteinExistence type="predicted"/>
<protein>
    <submittedName>
        <fullName evidence="1">ClpP protease-like protein</fullName>
    </submittedName>
</protein>
<dbReference type="Gene3D" id="1.20.1270.180">
    <property type="match status" value="1"/>
</dbReference>
<keyword evidence="1" id="KW-0378">Hydrolase</keyword>
<name>A0A4R2KNC3_9RHOB</name>
<dbReference type="GO" id="GO:0006508">
    <property type="term" value="P:proteolysis"/>
    <property type="evidence" value="ECO:0007669"/>
    <property type="project" value="UniProtKB-KW"/>
</dbReference>
<dbReference type="InterPro" id="IPR052755">
    <property type="entry name" value="Lysozyme_Inhibitor_LprI"/>
</dbReference>
<evidence type="ECO:0000313" key="2">
    <source>
        <dbReference type="Proteomes" id="UP000295142"/>
    </source>
</evidence>
<keyword evidence="1" id="KW-0645">Protease</keyword>
<dbReference type="InterPro" id="IPR023562">
    <property type="entry name" value="ClpP/TepA"/>
</dbReference>
<dbReference type="EMBL" id="SLWW01000001">
    <property type="protein sequence ID" value="TCO74067.1"/>
    <property type="molecule type" value="Genomic_DNA"/>
</dbReference>
<dbReference type="RefSeq" id="WP_132540491.1">
    <property type="nucleotide sequence ID" value="NZ_SLWW01000001.1"/>
</dbReference>
<dbReference type="GO" id="GO:0005576">
    <property type="term" value="C:extracellular region"/>
    <property type="evidence" value="ECO:0007669"/>
    <property type="project" value="TreeGrafter"/>
</dbReference>
<evidence type="ECO:0000313" key="1">
    <source>
        <dbReference type="EMBL" id="TCO74067.1"/>
    </source>
</evidence>
<dbReference type="SUPFAM" id="SSF52096">
    <property type="entry name" value="ClpP/crotonase"/>
    <property type="match status" value="1"/>
</dbReference>
<dbReference type="Gene3D" id="3.90.226.10">
    <property type="entry name" value="2-enoyl-CoA Hydratase, Chain A, domain 1"/>
    <property type="match status" value="1"/>
</dbReference>
<dbReference type="PANTHER" id="PTHR37549">
    <property type="entry name" value="LIPOPROTEIN LPRI"/>
    <property type="match status" value="1"/>
</dbReference>
<dbReference type="GO" id="GO:0008233">
    <property type="term" value="F:peptidase activity"/>
    <property type="evidence" value="ECO:0007669"/>
    <property type="project" value="UniProtKB-KW"/>
</dbReference>